<feature type="compositionally biased region" description="Pro residues" evidence="7">
    <location>
        <begin position="1764"/>
        <end position="1774"/>
    </location>
</feature>
<dbReference type="SUPFAM" id="SSF48371">
    <property type="entry name" value="ARM repeat"/>
    <property type="match status" value="1"/>
</dbReference>
<keyword evidence="10" id="KW-1185">Reference proteome</keyword>
<evidence type="ECO:0000256" key="6">
    <source>
        <dbReference type="ARBA" id="ARBA00023306"/>
    </source>
</evidence>
<comment type="caution">
    <text evidence="9">The sequence shown here is derived from an EMBL/GenBank/DDBJ whole genome shotgun (WGS) entry which is preliminary data.</text>
</comment>
<evidence type="ECO:0000256" key="1">
    <source>
        <dbReference type="ARBA" id="ARBA00004123"/>
    </source>
</evidence>
<feature type="compositionally biased region" description="Polar residues" evidence="7">
    <location>
        <begin position="1493"/>
        <end position="1508"/>
    </location>
</feature>
<evidence type="ECO:0000256" key="3">
    <source>
        <dbReference type="ARBA" id="ARBA00022454"/>
    </source>
</evidence>
<dbReference type="PANTHER" id="PTHR22928:SF3">
    <property type="entry name" value="TELOMERE-ASSOCIATED PROTEIN RIF1"/>
    <property type="match status" value="1"/>
</dbReference>
<feature type="region of interest" description="Disordered" evidence="7">
    <location>
        <begin position="1419"/>
        <end position="1562"/>
    </location>
</feature>
<feature type="region of interest" description="Disordered" evidence="7">
    <location>
        <begin position="1627"/>
        <end position="1698"/>
    </location>
</feature>
<dbReference type="OrthoDB" id="9976382at2759"/>
<feature type="compositionally biased region" description="Polar residues" evidence="7">
    <location>
        <begin position="1388"/>
        <end position="1404"/>
    </location>
</feature>
<dbReference type="GO" id="GO:0005634">
    <property type="term" value="C:nucleus"/>
    <property type="evidence" value="ECO:0007669"/>
    <property type="project" value="UniProtKB-SubCell"/>
</dbReference>
<keyword evidence="6" id="KW-0131">Cell cycle</keyword>
<feature type="compositionally biased region" description="Low complexity" evidence="7">
    <location>
        <begin position="1678"/>
        <end position="1698"/>
    </location>
</feature>
<feature type="compositionally biased region" description="Pro residues" evidence="7">
    <location>
        <begin position="31"/>
        <end position="40"/>
    </location>
</feature>
<name>A0A9P3HEP5_9FUNG</name>
<dbReference type="InterPro" id="IPR016024">
    <property type="entry name" value="ARM-type_fold"/>
</dbReference>
<reference evidence="9" key="2">
    <citation type="journal article" date="2022" name="Microbiol. Resour. Announc.">
        <title>Whole-Genome Sequence of Entomortierella parvispora E1425, a Mucoromycotan Fungus Associated with Burkholderiaceae-Related Endosymbiotic Bacteria.</title>
        <authorList>
            <person name="Herlambang A."/>
            <person name="Guo Y."/>
            <person name="Takashima Y."/>
            <person name="Narisawa K."/>
            <person name="Ohta H."/>
            <person name="Nishizawa T."/>
        </authorList>
    </citation>
    <scope>NUCLEOTIDE SEQUENCE</scope>
    <source>
        <strain evidence="9">E1425</strain>
    </source>
</reference>
<feature type="compositionally biased region" description="Acidic residues" evidence="7">
    <location>
        <begin position="116"/>
        <end position="130"/>
    </location>
</feature>
<evidence type="ECO:0000256" key="4">
    <source>
        <dbReference type="ARBA" id="ARBA00022895"/>
    </source>
</evidence>
<gene>
    <name evidence="9" type="ORF">EMPS_07733</name>
</gene>
<dbReference type="InterPro" id="IPR022031">
    <property type="entry name" value="Rif1_N"/>
</dbReference>
<protein>
    <submittedName>
        <fullName evidence="9">Telomere-associated protein RIF1</fullName>
    </submittedName>
</protein>
<feature type="compositionally biased region" description="Polar residues" evidence="7">
    <location>
        <begin position="1425"/>
        <end position="1441"/>
    </location>
</feature>
<dbReference type="GO" id="GO:0000723">
    <property type="term" value="P:telomere maintenance"/>
    <property type="evidence" value="ECO:0007669"/>
    <property type="project" value="TreeGrafter"/>
</dbReference>
<evidence type="ECO:0000256" key="5">
    <source>
        <dbReference type="ARBA" id="ARBA00023242"/>
    </source>
</evidence>
<keyword evidence="4" id="KW-0779">Telomere</keyword>
<feature type="region of interest" description="Disordered" evidence="7">
    <location>
        <begin position="1373"/>
        <end position="1404"/>
    </location>
</feature>
<keyword evidence="3" id="KW-0158">Chromosome</keyword>
<evidence type="ECO:0000259" key="8">
    <source>
        <dbReference type="Pfam" id="PF12231"/>
    </source>
</evidence>
<feature type="compositionally biased region" description="Basic and acidic residues" evidence="7">
    <location>
        <begin position="99"/>
        <end position="115"/>
    </location>
</feature>
<keyword evidence="5" id="KW-0539">Nucleus</keyword>
<feature type="compositionally biased region" description="Low complexity" evidence="7">
    <location>
        <begin position="1444"/>
        <end position="1453"/>
    </location>
</feature>
<evidence type="ECO:0000256" key="7">
    <source>
        <dbReference type="SAM" id="MobiDB-lite"/>
    </source>
</evidence>
<feature type="compositionally biased region" description="Low complexity" evidence="7">
    <location>
        <begin position="75"/>
        <end position="89"/>
    </location>
</feature>
<dbReference type="Gene3D" id="1.25.10.10">
    <property type="entry name" value="Leucine-rich Repeat Variant"/>
    <property type="match status" value="2"/>
</dbReference>
<dbReference type="InterPro" id="IPR011989">
    <property type="entry name" value="ARM-like"/>
</dbReference>
<feature type="region of interest" description="Disordered" evidence="7">
    <location>
        <begin position="1754"/>
        <end position="1774"/>
    </location>
</feature>
<feature type="region of interest" description="Disordered" evidence="7">
    <location>
        <begin position="1242"/>
        <end position="1271"/>
    </location>
</feature>
<dbReference type="EMBL" id="BQFW01000010">
    <property type="protein sequence ID" value="GJJ75375.1"/>
    <property type="molecule type" value="Genomic_DNA"/>
</dbReference>
<dbReference type="GO" id="GO:0140445">
    <property type="term" value="C:chromosome, telomeric repeat region"/>
    <property type="evidence" value="ECO:0007669"/>
    <property type="project" value="TreeGrafter"/>
</dbReference>
<evidence type="ECO:0000256" key="2">
    <source>
        <dbReference type="ARBA" id="ARBA00004574"/>
    </source>
</evidence>
<evidence type="ECO:0000313" key="10">
    <source>
        <dbReference type="Proteomes" id="UP000827284"/>
    </source>
</evidence>
<accession>A0A9P3HEP5</accession>
<sequence>MPKQRKAASTPKTAPASRKARSDTDYVQPKPVHPPLPPLNPRFERPNTRAHNSSDAGSDIPDPEDTMTEVPPPETTTETMPTVEETAPVTEEDPQEQESTDKELPKANFERPAEEQRDEDVDTQPIEETETAAATNRAASPDIPDKHIEDVTAVIAEETKEPMDETDSTKHIENSIPIPAQIAIVAASPSKRVAFSPNKQESVLSVPGKAKSQSTLRGILKPTPFRLEGASAEDPHTASEASAGQHLETAPALEAFVKNTIQDLESSDLQVRTAAYSSLQATLRVSAENMQPAAVRKTLRMFVACNQRDIDLSNPPALVQVALKCLGYYLFHTGIVAMFTGKELETYLTTILSIVETTTDKATCQLAVWILSTSRIPAKSMAPFVPNMIQTFSENLDSRFKSNSIMIECLIGLFSILGQHQSEIVPTVQVWFIPLISRLVYNIPGIRSKALDTLIAVTPKLIEKEDPRRQQAVADFLSYHCADFFASLTQNFLNNGEEVYAITVWGALVTVIGRPLQRTVHFNPLLKMAEKCFNTSSSRRAEIKMTAFQAWTRLIYNFAIGGHIAQDKPLKLMLTPIVNCFMNEKVKRVRLACTLTWFALIYALGPKLPKFSSQALFPLLKFVVQDESEHIRDVGLRFLHALFSNTGGQELIEGRWSIVPGTISFTDLGLSDATWVRSELLDHGLECLFDTIMLQHKNVRRDEWRLSGLTGLPLLILLCSKLWESILRTVRDINVNERGLKPTVEAEKSISKLVYFIDKISQCDPKILVCENWPAADPKGVNLLKNNPEKAGYIMRADVVHYLYNCMIEIFSVRSLVATRYKVEDRLHSALEKVLKNSRTDTQPSEEESAVVMISPLEFILKCWLATGESVIGTPYETSFWQAVSSLVDMSKTGLNVLAALYKCLSHMEDIKRKRLTTDASIWAPPNAPVEPLVFQEFQFKHWSIIAQRLGTTINEINEISDDVAPGDLGGYDELYDLLLYPFCALRDPRNPDHSGSLENMELGQRIAGTRDEEMDEARIQFMDKFKLICLPTWSDLVRVFYKVAQHKRGNANAAMNNLALRIREWSDPDVPFMWTQSMSVACTSVIVDTIVFTASGNAQLTRGHSSKQNVDELLNLCSSLFGRAYDNLLKTQPQNSPGLSPIVEAVFLLMEKIINKAQPSFVMLWLHQMQDSILTWMNDPKSTIACYPKATRRSLQSRIENFWSNCVLAKLLLCSTNSTAGGNLAVGSVLAPHLSTVRGALQQAQSGSPASSSVTSSARSSPSPAEQNPNPFNSKSLVLFQSLIAAGLSSESKSVVNKTLEFWNDTFGSSDRDLEYPEKIVAVLRPLKLVATIKLPGWSLEDDSQMELPQFASLSQEMLSIPAELNIRSGLSIRSKRKADDAPESSPAKQKQKPSPTVTGVGNSASVMANTAAAAVSSSAVAPLSTTPGSNRSSRSSTPAVDSDSSAQSSSTESKHSRKRKRRRAEQAALENLRRQQEAGVAAVVAPLSESAPETSLEQTEIQGQSSKKNKVVKVKREELPPAPLFKRGPPLQPYDPASDPEVSQSVSHGGSGIDGALDPIGIDSAATSQVEDNVGTGDSPKYVTQESNVIQGEVASRETTGQVEEQMPLAEITDGTGTNTTNTSIAPGVPNILSPSNPSKSPTDISTNTSVGRNASIGQTGSNPQTLSGAYYTPRSDSQSISTSLGSLTSNSSTNSTTALASITNGDVFRDTVYQLVKSRELVSTMDMRQLVEFQSQLNMLNQTVCAAWGQLVTGGSSGPNDSPPAPPSAEQ</sequence>
<feature type="domain" description="Telomere-associated protein Rif1 N-terminal" evidence="8">
    <location>
        <begin position="264"/>
        <end position="603"/>
    </location>
</feature>
<feature type="compositionally biased region" description="Polar residues" evidence="7">
    <location>
        <begin position="1635"/>
        <end position="1670"/>
    </location>
</feature>
<reference evidence="9" key="1">
    <citation type="submission" date="2021-11" db="EMBL/GenBank/DDBJ databases">
        <authorList>
            <person name="Herlambang A."/>
            <person name="Guo Y."/>
            <person name="Takashima Y."/>
            <person name="Nishizawa T."/>
        </authorList>
    </citation>
    <scope>NUCLEOTIDE SEQUENCE</scope>
    <source>
        <strain evidence="9">E1425</strain>
    </source>
</reference>
<dbReference type="Pfam" id="PF12231">
    <property type="entry name" value="Rif1_N"/>
    <property type="match status" value="1"/>
</dbReference>
<dbReference type="PANTHER" id="PTHR22928">
    <property type="entry name" value="TELOMERE-ASSOCIATED PROTEIN RIF1"/>
    <property type="match status" value="1"/>
</dbReference>
<feature type="compositionally biased region" description="Low complexity" evidence="7">
    <location>
        <begin position="1242"/>
        <end position="1266"/>
    </location>
</feature>
<evidence type="ECO:0000313" key="9">
    <source>
        <dbReference type="EMBL" id="GJJ75375.1"/>
    </source>
</evidence>
<feature type="region of interest" description="Disordered" evidence="7">
    <location>
        <begin position="1"/>
        <end position="147"/>
    </location>
</feature>
<organism evidence="9 10">
    <name type="scientific">Entomortierella parvispora</name>
    <dbReference type="NCBI Taxonomy" id="205924"/>
    <lineage>
        <taxon>Eukaryota</taxon>
        <taxon>Fungi</taxon>
        <taxon>Fungi incertae sedis</taxon>
        <taxon>Mucoromycota</taxon>
        <taxon>Mortierellomycotina</taxon>
        <taxon>Mortierellomycetes</taxon>
        <taxon>Mortierellales</taxon>
        <taxon>Mortierellaceae</taxon>
        <taxon>Entomortierella</taxon>
    </lineage>
</organism>
<proteinExistence type="predicted"/>
<dbReference type="Proteomes" id="UP000827284">
    <property type="component" value="Unassembled WGS sequence"/>
</dbReference>
<comment type="subcellular location">
    <subcellularLocation>
        <location evidence="2">Chromosome</location>
        <location evidence="2">Telomere</location>
    </subcellularLocation>
    <subcellularLocation>
        <location evidence="1">Nucleus</location>
    </subcellularLocation>
</comment>